<evidence type="ECO:0000256" key="3">
    <source>
        <dbReference type="ARBA" id="ARBA00022723"/>
    </source>
</evidence>
<dbReference type="GO" id="GO:0016836">
    <property type="term" value="F:hydro-lyase activity"/>
    <property type="evidence" value="ECO:0007669"/>
    <property type="project" value="UniProtKB-ARBA"/>
</dbReference>
<dbReference type="InterPro" id="IPR036008">
    <property type="entry name" value="Aconitase_4Fe-4S_dom"/>
</dbReference>
<evidence type="ECO:0000256" key="5">
    <source>
        <dbReference type="ARBA" id="ARBA00023014"/>
    </source>
</evidence>
<comment type="similarity">
    <text evidence="2">Belongs to the aconitase/IPM isomerase family.</text>
</comment>
<comment type="caution">
    <text evidence="8">The sequence shown here is derived from an EMBL/GenBank/DDBJ whole genome shotgun (WGS) entry which is preliminary data.</text>
</comment>
<name>A0A9D5H7H2_9LILI</name>
<dbReference type="Proteomes" id="UP001085076">
    <property type="component" value="Miscellaneous, Linkage group lg08"/>
</dbReference>
<reference evidence="8" key="2">
    <citation type="journal article" date="2022" name="Hortic Res">
        <title>The genome of Dioscorea zingiberensis sheds light on the biosynthesis, origin and evolution of the medicinally important diosgenin saponins.</title>
        <authorList>
            <person name="Li Y."/>
            <person name="Tan C."/>
            <person name="Li Z."/>
            <person name="Guo J."/>
            <person name="Li S."/>
            <person name="Chen X."/>
            <person name="Wang C."/>
            <person name="Dai X."/>
            <person name="Yang H."/>
            <person name="Song W."/>
            <person name="Hou L."/>
            <person name="Xu J."/>
            <person name="Tong Z."/>
            <person name="Xu A."/>
            <person name="Yuan X."/>
            <person name="Wang W."/>
            <person name="Yang Q."/>
            <person name="Chen L."/>
            <person name="Sun Z."/>
            <person name="Wang K."/>
            <person name="Pan B."/>
            <person name="Chen J."/>
            <person name="Bao Y."/>
            <person name="Liu F."/>
            <person name="Qi X."/>
            <person name="Gang D.R."/>
            <person name="Wen J."/>
            <person name="Li J."/>
        </authorList>
    </citation>
    <scope>NUCLEOTIDE SEQUENCE</scope>
    <source>
        <strain evidence="8">Dzin_1.0</strain>
    </source>
</reference>
<evidence type="ECO:0000259" key="7">
    <source>
        <dbReference type="Pfam" id="PF00694"/>
    </source>
</evidence>
<evidence type="ECO:0000313" key="8">
    <source>
        <dbReference type="EMBL" id="KAJ0966166.1"/>
    </source>
</evidence>
<dbReference type="Gene3D" id="3.20.19.10">
    <property type="entry name" value="Aconitase, domain 4"/>
    <property type="match status" value="1"/>
</dbReference>
<keyword evidence="9" id="KW-1185">Reference proteome</keyword>
<dbReference type="OrthoDB" id="2279155at2759"/>
<dbReference type="Gene3D" id="3.30.499.10">
    <property type="entry name" value="Aconitase, domain 3"/>
    <property type="match status" value="1"/>
</dbReference>
<keyword evidence="4" id="KW-0408">Iron</keyword>
<dbReference type="Pfam" id="PF00694">
    <property type="entry name" value="Aconitase_C"/>
    <property type="match status" value="1"/>
</dbReference>
<evidence type="ECO:0000313" key="9">
    <source>
        <dbReference type="Proteomes" id="UP001085076"/>
    </source>
</evidence>
<dbReference type="InterPro" id="IPR001030">
    <property type="entry name" value="Acoase/IPM_deHydtase_lsu_aba"/>
</dbReference>
<keyword evidence="3" id="KW-0479">Metal-binding</keyword>
<comment type="cofactor">
    <cofactor evidence="1">
        <name>[4Fe-4S] cluster</name>
        <dbReference type="ChEBI" id="CHEBI:49883"/>
    </cofactor>
</comment>
<feature type="domain" description="Aconitase/3-isopropylmalate dehydratase large subunit alpha/beta/alpha" evidence="6">
    <location>
        <begin position="130"/>
        <end position="198"/>
    </location>
</feature>
<dbReference type="InterPro" id="IPR015931">
    <property type="entry name" value="Acnase/IPM_dHydase_lsu_aba_1/3"/>
</dbReference>
<sequence>MYRASPFSALGLCSASSPIARALSSARSRTVSSPSSYVSRPNTLFCIQGKVLCSQGFFIDCLCVVATEEHVLKDILTSLAKPGGGDFGKYFSLPVLNDPRVDKLPYSIQILLESAINNCDNFQITKDDVEKILDWENTSHKQVEIPLKPAHVLQQDFTGVPATVDLAAMRDAMDDLNSDPKKIKPLVPVDLVIDHSVQVDLARFRAQQVKPWIKTSFAPGSGAVTKYLLESIVLAGAEYGSGSSRDWAAKGPMLLGVKAVIAGSPKKHKDMQLGQDVDVVTDTGKSFTCTALFDTEFLSFIFADSPNLSRSLSLGTLGSFELIC</sequence>
<evidence type="ECO:0000256" key="1">
    <source>
        <dbReference type="ARBA" id="ARBA00001966"/>
    </source>
</evidence>
<feature type="domain" description="Aconitase A/isopropylmalate dehydratase small subunit swivel" evidence="7">
    <location>
        <begin position="230"/>
        <end position="264"/>
    </location>
</feature>
<protein>
    <recommendedName>
        <fullName evidence="10">Aconitase/3-isopropylmalate dehydratase large subunit alpha/beta/alpha domain-containing protein</fullName>
    </recommendedName>
</protein>
<proteinExistence type="inferred from homology"/>
<dbReference type="AlphaFoldDB" id="A0A9D5H7H2"/>
<dbReference type="InterPro" id="IPR006249">
    <property type="entry name" value="Aconitase/IRP2"/>
</dbReference>
<dbReference type="GO" id="GO:0043436">
    <property type="term" value="P:oxoacid metabolic process"/>
    <property type="evidence" value="ECO:0007669"/>
    <property type="project" value="UniProtKB-ARBA"/>
</dbReference>
<evidence type="ECO:0008006" key="10">
    <source>
        <dbReference type="Google" id="ProtNLM"/>
    </source>
</evidence>
<accession>A0A9D5H7H2</accession>
<keyword evidence="5" id="KW-0411">Iron-sulfur</keyword>
<dbReference type="InterPro" id="IPR015928">
    <property type="entry name" value="Aconitase/3IPM_dehydase_swvl"/>
</dbReference>
<dbReference type="EMBL" id="JAGGNH010000008">
    <property type="protein sequence ID" value="KAJ0966166.1"/>
    <property type="molecule type" value="Genomic_DNA"/>
</dbReference>
<dbReference type="SUPFAM" id="SSF53732">
    <property type="entry name" value="Aconitase iron-sulfur domain"/>
    <property type="match status" value="1"/>
</dbReference>
<dbReference type="GO" id="GO:0051536">
    <property type="term" value="F:iron-sulfur cluster binding"/>
    <property type="evidence" value="ECO:0007669"/>
    <property type="project" value="UniProtKB-KW"/>
</dbReference>
<dbReference type="GO" id="GO:0046872">
    <property type="term" value="F:metal ion binding"/>
    <property type="evidence" value="ECO:0007669"/>
    <property type="project" value="UniProtKB-KW"/>
</dbReference>
<evidence type="ECO:0000256" key="2">
    <source>
        <dbReference type="ARBA" id="ARBA00007185"/>
    </source>
</evidence>
<dbReference type="SUPFAM" id="SSF52016">
    <property type="entry name" value="LeuD/IlvD-like"/>
    <property type="match status" value="1"/>
</dbReference>
<evidence type="ECO:0000259" key="6">
    <source>
        <dbReference type="Pfam" id="PF00330"/>
    </source>
</evidence>
<organism evidence="8 9">
    <name type="scientific">Dioscorea zingiberensis</name>
    <dbReference type="NCBI Taxonomy" id="325984"/>
    <lineage>
        <taxon>Eukaryota</taxon>
        <taxon>Viridiplantae</taxon>
        <taxon>Streptophyta</taxon>
        <taxon>Embryophyta</taxon>
        <taxon>Tracheophyta</taxon>
        <taxon>Spermatophyta</taxon>
        <taxon>Magnoliopsida</taxon>
        <taxon>Liliopsida</taxon>
        <taxon>Dioscoreales</taxon>
        <taxon>Dioscoreaceae</taxon>
        <taxon>Dioscorea</taxon>
    </lineage>
</organism>
<evidence type="ECO:0000256" key="4">
    <source>
        <dbReference type="ARBA" id="ARBA00023004"/>
    </source>
</evidence>
<reference evidence="8" key="1">
    <citation type="submission" date="2021-03" db="EMBL/GenBank/DDBJ databases">
        <authorList>
            <person name="Li Z."/>
            <person name="Yang C."/>
        </authorList>
    </citation>
    <scope>NUCLEOTIDE SEQUENCE</scope>
    <source>
        <strain evidence="8">Dzin_1.0</strain>
        <tissue evidence="8">Leaf</tissue>
    </source>
</reference>
<dbReference type="Pfam" id="PF00330">
    <property type="entry name" value="Aconitase"/>
    <property type="match status" value="1"/>
</dbReference>
<gene>
    <name evidence="8" type="ORF">J5N97_027304</name>
</gene>
<dbReference type="PANTHER" id="PTHR11670">
    <property type="entry name" value="ACONITASE/IRON-RESPONSIVE ELEMENT FAMILY MEMBER"/>
    <property type="match status" value="1"/>
</dbReference>
<dbReference type="InterPro" id="IPR000573">
    <property type="entry name" value="AconitaseA/IPMdHydase_ssu_swvl"/>
</dbReference>